<dbReference type="PANTHER" id="PTHR12631">
    <property type="entry name" value="ALPHA-L-IDURONIDASE"/>
    <property type="match status" value="1"/>
</dbReference>
<dbReference type="Gene3D" id="3.20.20.80">
    <property type="entry name" value="Glycosidases"/>
    <property type="match status" value="1"/>
</dbReference>
<keyword evidence="7" id="KW-1185">Reference proteome</keyword>
<keyword evidence="3" id="KW-0326">Glycosidase</keyword>
<keyword evidence="2" id="KW-0378">Hydrolase</keyword>
<dbReference type="OrthoDB" id="912485at2"/>
<dbReference type="InterPro" id="IPR049166">
    <property type="entry name" value="GH39_cat"/>
</dbReference>
<dbReference type="EMBL" id="QLII01000001">
    <property type="protein sequence ID" value="RAI73497.1"/>
    <property type="molecule type" value="Genomic_DNA"/>
</dbReference>
<evidence type="ECO:0000313" key="7">
    <source>
        <dbReference type="Proteomes" id="UP000249016"/>
    </source>
</evidence>
<evidence type="ECO:0000256" key="3">
    <source>
        <dbReference type="ARBA" id="ARBA00023295"/>
    </source>
</evidence>
<gene>
    <name evidence="6" type="ORF">HMF3257_01975</name>
</gene>
<evidence type="ECO:0000313" key="6">
    <source>
        <dbReference type="EMBL" id="RAI73497.1"/>
    </source>
</evidence>
<dbReference type="SUPFAM" id="SSF51445">
    <property type="entry name" value="(Trans)glycosidases"/>
    <property type="match status" value="1"/>
</dbReference>
<evidence type="ECO:0000256" key="1">
    <source>
        <dbReference type="ARBA" id="ARBA00008875"/>
    </source>
</evidence>
<dbReference type="GO" id="GO:0004553">
    <property type="term" value="F:hydrolase activity, hydrolyzing O-glycosyl compounds"/>
    <property type="evidence" value="ECO:0007669"/>
    <property type="project" value="TreeGrafter"/>
</dbReference>
<dbReference type="RefSeq" id="WP_111340376.1">
    <property type="nucleotide sequence ID" value="NZ_QLII01000001.1"/>
</dbReference>
<dbReference type="Proteomes" id="UP000249016">
    <property type="component" value="Unassembled WGS sequence"/>
</dbReference>
<name>A0A327NEG0_9BACT</name>
<reference evidence="6 7" key="1">
    <citation type="submission" date="2018-06" db="EMBL/GenBank/DDBJ databases">
        <title>Spirosoma sp. HMF3257 Genome sequencing and assembly.</title>
        <authorList>
            <person name="Kang H."/>
            <person name="Cha I."/>
            <person name="Kim H."/>
            <person name="Kang J."/>
            <person name="Joh K."/>
        </authorList>
    </citation>
    <scope>NUCLEOTIDE SEQUENCE [LARGE SCALE GENOMIC DNA]</scope>
    <source>
        <strain evidence="6 7">HMF3257</strain>
    </source>
</reference>
<feature type="domain" description="Glycosyl hydrolases family 39 N-terminal catalytic" evidence="5">
    <location>
        <begin position="91"/>
        <end position="244"/>
    </location>
</feature>
<dbReference type="Pfam" id="PF01229">
    <property type="entry name" value="Glyco_hydro_39"/>
    <property type="match status" value="1"/>
</dbReference>
<feature type="signal peptide" evidence="4">
    <location>
        <begin position="1"/>
        <end position="19"/>
    </location>
</feature>
<sequence>MRIGLLIVAGFLCVQTGLAQPEAGLSQLDWKVIGQMKTRDAKAIQSSTWSIGGETLDRDYTDYQSYKTYLGPLGAKRIRLQGGWSKCEKAKGKYDFAWLDAVIPDAASRGVAPWVELSYGNPIYEGGGEAKLAGHIPTSPEAMAAWDNWVRAIVSRYKNQVPEWEIWNEPDLNPTHTGTEIGQFYVRTARLVKSIQPSARLIALGMASVTKLDFLRDFYEELKRENALDLVDIQTYHGYAHNPDSSYPKIEEMRKMVWSYKPTIVFMQGENGAPSTPKTITIGALRDQDWSELTQAKWDLRRMLGDHGRGIATNLFTISDIHYTAGDHMVGVNTKGLLQTNPDKTIKRPKLAYQAAQHVFSLFDHQLELLSDSRPMVSQETVTAFVYRQKKGGSSLITLWSGEARPAEAYIPKRTRVTLKGQFKQPVFVDLITGKVYEIPKKQWQKSDADWTFTEIPVPDYPVMIADKSSIPF</sequence>
<proteinExistence type="inferred from homology"/>
<comment type="caution">
    <text evidence="6">The sequence shown here is derived from an EMBL/GenBank/DDBJ whole genome shotgun (WGS) entry which is preliminary data.</text>
</comment>
<evidence type="ECO:0000256" key="4">
    <source>
        <dbReference type="SAM" id="SignalP"/>
    </source>
</evidence>
<dbReference type="InterPro" id="IPR051923">
    <property type="entry name" value="Glycosyl_Hydrolase_39"/>
</dbReference>
<keyword evidence="4" id="KW-0732">Signal</keyword>
<protein>
    <recommendedName>
        <fullName evidence="5">Glycosyl hydrolases family 39 N-terminal catalytic domain-containing protein</fullName>
    </recommendedName>
</protein>
<dbReference type="InterPro" id="IPR017853">
    <property type="entry name" value="GH"/>
</dbReference>
<evidence type="ECO:0000256" key="2">
    <source>
        <dbReference type="ARBA" id="ARBA00022801"/>
    </source>
</evidence>
<evidence type="ECO:0000259" key="5">
    <source>
        <dbReference type="Pfam" id="PF01229"/>
    </source>
</evidence>
<dbReference type="PANTHER" id="PTHR12631:SF10">
    <property type="entry name" value="BETA-XYLOSIDASE-LIKE PROTEIN-RELATED"/>
    <property type="match status" value="1"/>
</dbReference>
<accession>A0A327NEG0</accession>
<dbReference type="AlphaFoldDB" id="A0A327NEG0"/>
<feature type="chain" id="PRO_5016253225" description="Glycosyl hydrolases family 39 N-terminal catalytic domain-containing protein" evidence="4">
    <location>
        <begin position="20"/>
        <end position="473"/>
    </location>
</feature>
<organism evidence="6 7">
    <name type="scientific">Spirosoma telluris</name>
    <dbReference type="NCBI Taxonomy" id="2183553"/>
    <lineage>
        <taxon>Bacteria</taxon>
        <taxon>Pseudomonadati</taxon>
        <taxon>Bacteroidota</taxon>
        <taxon>Cytophagia</taxon>
        <taxon>Cytophagales</taxon>
        <taxon>Cytophagaceae</taxon>
        <taxon>Spirosoma</taxon>
    </lineage>
</organism>
<comment type="similarity">
    <text evidence="1">Belongs to the glycosyl hydrolase 39 family.</text>
</comment>